<name>A0A364L9I8_TALAM</name>
<accession>A0A364L9I8</accession>
<feature type="compositionally biased region" description="Polar residues" evidence="1">
    <location>
        <begin position="25"/>
        <end position="34"/>
    </location>
</feature>
<feature type="region of interest" description="Disordered" evidence="1">
    <location>
        <begin position="1"/>
        <end position="76"/>
    </location>
</feature>
<dbReference type="OrthoDB" id="10497893at2759"/>
<proteinExistence type="predicted"/>
<dbReference type="AlphaFoldDB" id="A0A364L9I8"/>
<dbReference type="Proteomes" id="UP000249363">
    <property type="component" value="Unassembled WGS sequence"/>
</dbReference>
<dbReference type="EMBL" id="MIKG01000019">
    <property type="protein sequence ID" value="RAO72468.1"/>
    <property type="molecule type" value="Genomic_DNA"/>
</dbReference>
<comment type="caution">
    <text evidence="2">The sequence shown here is derived from an EMBL/GenBank/DDBJ whole genome shotgun (WGS) entry which is preliminary data.</text>
</comment>
<dbReference type="RefSeq" id="XP_040736982.1">
    <property type="nucleotide sequence ID" value="XM_040881290.1"/>
</dbReference>
<keyword evidence="3" id="KW-1185">Reference proteome</keyword>
<evidence type="ECO:0000256" key="1">
    <source>
        <dbReference type="SAM" id="MobiDB-lite"/>
    </source>
</evidence>
<evidence type="ECO:0000313" key="3">
    <source>
        <dbReference type="Proteomes" id="UP000249363"/>
    </source>
</evidence>
<protein>
    <submittedName>
        <fullName evidence="2">Uncharacterized protein</fullName>
    </submittedName>
</protein>
<reference evidence="2 3" key="1">
    <citation type="journal article" date="2017" name="Biotechnol. Biofuels">
        <title>Differential beta-glucosidase expression as a function of carbon source availability in Talaromyces amestolkiae: a genomic and proteomic approach.</title>
        <authorList>
            <person name="de Eugenio L.I."/>
            <person name="Mendez-Liter J.A."/>
            <person name="Nieto-Dominguez M."/>
            <person name="Alonso L."/>
            <person name="Gil-Munoz J."/>
            <person name="Barriuso J."/>
            <person name="Prieto A."/>
            <person name="Martinez M.J."/>
        </authorList>
    </citation>
    <scope>NUCLEOTIDE SEQUENCE [LARGE SCALE GENOMIC DNA]</scope>
    <source>
        <strain evidence="2 3">CIB</strain>
    </source>
</reference>
<dbReference type="GeneID" id="63797694"/>
<organism evidence="2 3">
    <name type="scientific">Talaromyces amestolkiae</name>
    <dbReference type="NCBI Taxonomy" id="1196081"/>
    <lineage>
        <taxon>Eukaryota</taxon>
        <taxon>Fungi</taxon>
        <taxon>Dikarya</taxon>
        <taxon>Ascomycota</taxon>
        <taxon>Pezizomycotina</taxon>
        <taxon>Eurotiomycetes</taxon>
        <taxon>Eurotiomycetidae</taxon>
        <taxon>Eurotiales</taxon>
        <taxon>Trichocomaceae</taxon>
        <taxon>Talaromyces</taxon>
        <taxon>Talaromyces sect. Talaromyces</taxon>
    </lineage>
</organism>
<gene>
    <name evidence="2" type="ORF">BHQ10_008480</name>
</gene>
<sequence length="209" mass="23422">MDSKNALDPNAPELNITVSPEELSSPENMNSKNASDLGANDAPALNLTGVINSQSAPPVGNGLGNQLRQPKPGRERNHQHLILSGKVGRQLTDQQLRDILQKSPNERDEFARITNADYVSQFVPREHDGFFIDDDLAASILQTGTEKAVYKRFTHKGQIEEWYSQVTKNGYFSITACWYGEKPEIPDCFKDLPTLIRLEECEYDPASFR</sequence>
<evidence type="ECO:0000313" key="2">
    <source>
        <dbReference type="EMBL" id="RAO72468.1"/>
    </source>
</evidence>